<dbReference type="GO" id="GO:0009847">
    <property type="term" value="P:spore germination"/>
    <property type="evidence" value="ECO:0007669"/>
    <property type="project" value="InterPro"/>
</dbReference>
<keyword evidence="3" id="KW-0309">Germination</keyword>
<comment type="caution">
    <text evidence="10">The sequence shown here is derived from an EMBL/GenBank/DDBJ whole genome shotgun (WGS) entry which is preliminary data.</text>
</comment>
<evidence type="ECO:0000256" key="4">
    <source>
        <dbReference type="ARBA" id="ARBA00022729"/>
    </source>
</evidence>
<dbReference type="RefSeq" id="WP_246627255.1">
    <property type="nucleotide sequence ID" value="NZ_CAJVAS010000001.1"/>
</dbReference>
<keyword evidence="11" id="KW-1185">Reference proteome</keyword>
<dbReference type="EMBL" id="CAJVAS010000001">
    <property type="protein sequence ID" value="CAG7600477.1"/>
    <property type="molecule type" value="Genomic_DNA"/>
</dbReference>
<keyword evidence="6" id="KW-0564">Palmitate</keyword>
<proteinExistence type="inferred from homology"/>
<dbReference type="AlphaFoldDB" id="A0A916NUU8"/>
<reference evidence="10" key="1">
    <citation type="submission" date="2021-06" db="EMBL/GenBank/DDBJ databases">
        <authorList>
            <person name="Criscuolo A."/>
        </authorList>
    </citation>
    <scope>NUCLEOTIDE SEQUENCE</scope>
    <source>
        <strain evidence="10">CIP111600</strain>
    </source>
</reference>
<organism evidence="10 11">
    <name type="scientific">Paenibacillus solanacearum</name>
    <dbReference type="NCBI Taxonomy" id="2048548"/>
    <lineage>
        <taxon>Bacteria</taxon>
        <taxon>Bacillati</taxon>
        <taxon>Bacillota</taxon>
        <taxon>Bacilli</taxon>
        <taxon>Bacillales</taxon>
        <taxon>Paenibacillaceae</taxon>
        <taxon>Paenibacillus</taxon>
    </lineage>
</organism>
<evidence type="ECO:0000313" key="11">
    <source>
        <dbReference type="Proteomes" id="UP000693672"/>
    </source>
</evidence>
<evidence type="ECO:0000256" key="7">
    <source>
        <dbReference type="ARBA" id="ARBA00023288"/>
    </source>
</evidence>
<evidence type="ECO:0000256" key="3">
    <source>
        <dbReference type="ARBA" id="ARBA00022544"/>
    </source>
</evidence>
<dbReference type="Proteomes" id="UP000693672">
    <property type="component" value="Unassembled WGS sequence"/>
</dbReference>
<evidence type="ECO:0000313" key="10">
    <source>
        <dbReference type="EMBL" id="CAG7600477.1"/>
    </source>
</evidence>
<dbReference type="InterPro" id="IPR046953">
    <property type="entry name" value="Spore_GerAC-like_C"/>
</dbReference>
<comment type="similarity">
    <text evidence="2">Belongs to the GerABKC lipoprotein family.</text>
</comment>
<gene>
    <name evidence="10" type="primary">gerBC_1</name>
    <name evidence="10" type="ORF">PAESOLCIP111_00400</name>
</gene>
<evidence type="ECO:0000256" key="1">
    <source>
        <dbReference type="ARBA" id="ARBA00004635"/>
    </source>
</evidence>
<dbReference type="Pfam" id="PF25198">
    <property type="entry name" value="Spore_GerAC_N"/>
    <property type="match status" value="1"/>
</dbReference>
<protein>
    <submittedName>
        <fullName evidence="10">Spore germination protein B3</fullName>
    </submittedName>
</protein>
<dbReference type="InterPro" id="IPR057336">
    <property type="entry name" value="GerAC_N"/>
</dbReference>
<feature type="domain" description="Spore germination GerAC-like C-terminal" evidence="8">
    <location>
        <begin position="224"/>
        <end position="388"/>
    </location>
</feature>
<dbReference type="InterPro" id="IPR008844">
    <property type="entry name" value="Spore_GerAC-like"/>
</dbReference>
<keyword evidence="5" id="KW-0472">Membrane</keyword>
<accession>A0A916NUU8</accession>
<feature type="domain" description="Spore germination protein N-terminal" evidence="9">
    <location>
        <begin position="23"/>
        <end position="194"/>
    </location>
</feature>
<evidence type="ECO:0000259" key="9">
    <source>
        <dbReference type="Pfam" id="PF25198"/>
    </source>
</evidence>
<name>A0A916NUU8_9BACL</name>
<dbReference type="Pfam" id="PF05504">
    <property type="entry name" value="Spore_GerAC"/>
    <property type="match status" value="1"/>
</dbReference>
<comment type="subcellular location">
    <subcellularLocation>
        <location evidence="1">Membrane</location>
        <topology evidence="1">Lipid-anchor</topology>
    </subcellularLocation>
</comment>
<sequence length="401" mass="44301">MRGIAIGLALSVILTMMPGCWSRKELNELAVVMALGVDLHKDGYIVSAQVLNSSEVGSKERVAAGSSPVITYKSAGRTIPDALQRLLNVAPRMLYLSHVRILVFGESLARKGLSDALDFISRDHQLRNDFFLLVAKNTEASEILDVISPFEQIPANSLYSSILIAHKKWAATGKIKLQQFITELERGGSDPIISGVLLEGDPEAGQSLDNIKSIQPKTLLKHAGLAVFKKDRLVGWLGEAASKTVNYALNEVDTTVGNIACPGSGVAGFVIERSASSFDVRLDENGKPSFVVKLRAEANLNAVQCSADLSSPLTVEAFEKELERKMERHIGHYVREVQHKYGADIFGFGEMLHRKYPNLWRSYRTDWDEIFPTVDVGVRADVSIRRIGSIIQPQKRKMMER</sequence>
<dbReference type="NCBIfam" id="TIGR02887">
    <property type="entry name" value="spore_ger_x_C"/>
    <property type="match status" value="1"/>
</dbReference>
<keyword evidence="7" id="KW-0449">Lipoprotein</keyword>
<evidence type="ECO:0000256" key="5">
    <source>
        <dbReference type="ARBA" id="ARBA00023136"/>
    </source>
</evidence>
<dbReference type="PANTHER" id="PTHR35789:SF1">
    <property type="entry name" value="SPORE GERMINATION PROTEIN B3"/>
    <property type="match status" value="1"/>
</dbReference>
<evidence type="ECO:0000259" key="8">
    <source>
        <dbReference type="Pfam" id="PF05504"/>
    </source>
</evidence>
<dbReference type="PANTHER" id="PTHR35789">
    <property type="entry name" value="SPORE GERMINATION PROTEIN B3"/>
    <property type="match status" value="1"/>
</dbReference>
<evidence type="ECO:0000256" key="6">
    <source>
        <dbReference type="ARBA" id="ARBA00023139"/>
    </source>
</evidence>
<dbReference type="GO" id="GO:0016020">
    <property type="term" value="C:membrane"/>
    <property type="evidence" value="ECO:0007669"/>
    <property type="project" value="UniProtKB-SubCell"/>
</dbReference>
<evidence type="ECO:0000256" key="2">
    <source>
        <dbReference type="ARBA" id="ARBA00007886"/>
    </source>
</evidence>
<keyword evidence="4" id="KW-0732">Signal</keyword>